<keyword evidence="2" id="KW-1185">Reference proteome</keyword>
<organism evidence="1 2">
    <name type="scientific">Allacma fusca</name>
    <dbReference type="NCBI Taxonomy" id="39272"/>
    <lineage>
        <taxon>Eukaryota</taxon>
        <taxon>Metazoa</taxon>
        <taxon>Ecdysozoa</taxon>
        <taxon>Arthropoda</taxon>
        <taxon>Hexapoda</taxon>
        <taxon>Collembola</taxon>
        <taxon>Symphypleona</taxon>
        <taxon>Sminthuridae</taxon>
        <taxon>Allacma</taxon>
    </lineage>
</organism>
<accession>A0A8J2P2Z7</accession>
<sequence length="14" mass="1325">STLGVEASEADCSG</sequence>
<name>A0A8J2P2Z7_9HEXA</name>
<gene>
    <name evidence="1" type="ORF">AFUS01_LOCUS11247</name>
</gene>
<proteinExistence type="predicted"/>
<dbReference type="EMBL" id="CAJVCH010085841">
    <property type="protein sequence ID" value="CAG7722074.1"/>
    <property type="molecule type" value="Genomic_DNA"/>
</dbReference>
<evidence type="ECO:0000313" key="2">
    <source>
        <dbReference type="Proteomes" id="UP000708208"/>
    </source>
</evidence>
<reference evidence="1" key="1">
    <citation type="submission" date="2021-06" db="EMBL/GenBank/DDBJ databases">
        <authorList>
            <person name="Hodson N. C."/>
            <person name="Mongue J. A."/>
            <person name="Jaron S. K."/>
        </authorList>
    </citation>
    <scope>NUCLEOTIDE SEQUENCE</scope>
</reference>
<feature type="non-terminal residue" evidence="1">
    <location>
        <position position="1"/>
    </location>
</feature>
<comment type="caution">
    <text evidence="1">The sequence shown here is derived from an EMBL/GenBank/DDBJ whole genome shotgun (WGS) entry which is preliminary data.</text>
</comment>
<dbReference type="Proteomes" id="UP000708208">
    <property type="component" value="Unassembled WGS sequence"/>
</dbReference>
<evidence type="ECO:0000313" key="1">
    <source>
        <dbReference type="EMBL" id="CAG7722074.1"/>
    </source>
</evidence>
<protein>
    <submittedName>
        <fullName evidence="1">Uncharacterized protein</fullName>
    </submittedName>
</protein>